<dbReference type="OrthoDB" id="9773582at2"/>
<evidence type="ECO:0000259" key="8">
    <source>
        <dbReference type="SMART" id="SM00014"/>
    </source>
</evidence>
<dbReference type="InterPro" id="IPR000326">
    <property type="entry name" value="PAP2/HPO"/>
</dbReference>
<dbReference type="Gene3D" id="1.20.144.10">
    <property type="entry name" value="Phosphatidic acid phosphatase type 2/haloperoxidase"/>
    <property type="match status" value="1"/>
</dbReference>
<keyword evidence="2" id="KW-1003">Cell membrane</keyword>
<comment type="subcellular location">
    <subcellularLocation>
        <location evidence="1">Cell membrane</location>
        <topology evidence="1">Multi-pass membrane protein</topology>
    </subcellularLocation>
</comment>
<feature type="transmembrane region" description="Helical" evidence="7">
    <location>
        <begin position="85"/>
        <end position="105"/>
    </location>
</feature>
<feature type="transmembrane region" description="Helical" evidence="7">
    <location>
        <begin position="56"/>
        <end position="78"/>
    </location>
</feature>
<dbReference type="EMBL" id="FNRL01000007">
    <property type="protein sequence ID" value="SEA43924.1"/>
    <property type="molecule type" value="Genomic_DNA"/>
</dbReference>
<dbReference type="RefSeq" id="WP_089761048.1">
    <property type="nucleotide sequence ID" value="NZ_BKAT01000025.1"/>
</dbReference>
<dbReference type="SMART" id="SM00014">
    <property type="entry name" value="acidPPc"/>
    <property type="match status" value="1"/>
</dbReference>
<keyword evidence="6 7" id="KW-0472">Membrane</keyword>
<feature type="transmembrane region" description="Helical" evidence="7">
    <location>
        <begin position="138"/>
        <end position="155"/>
    </location>
</feature>
<dbReference type="PANTHER" id="PTHR14969:SF62">
    <property type="entry name" value="DECAPRENYLPHOSPHORYL-5-PHOSPHORIBOSE PHOSPHATASE RV3807C-RELATED"/>
    <property type="match status" value="1"/>
</dbReference>
<evidence type="ECO:0000313" key="10">
    <source>
        <dbReference type="Proteomes" id="UP000199656"/>
    </source>
</evidence>
<proteinExistence type="predicted"/>
<gene>
    <name evidence="9" type="ORF">SAMN05660909_01927</name>
</gene>
<evidence type="ECO:0000256" key="4">
    <source>
        <dbReference type="ARBA" id="ARBA00022801"/>
    </source>
</evidence>
<dbReference type="AlphaFoldDB" id="A0A1H4B7A5"/>
<evidence type="ECO:0000256" key="5">
    <source>
        <dbReference type="ARBA" id="ARBA00022989"/>
    </source>
</evidence>
<evidence type="ECO:0000256" key="7">
    <source>
        <dbReference type="SAM" id="Phobius"/>
    </source>
</evidence>
<keyword evidence="3 7" id="KW-0812">Transmembrane</keyword>
<keyword evidence="4" id="KW-0378">Hydrolase</keyword>
<dbReference type="SUPFAM" id="SSF48317">
    <property type="entry name" value="Acid phosphatase/Vanadium-dependent haloperoxidase"/>
    <property type="match status" value="1"/>
</dbReference>
<dbReference type="PANTHER" id="PTHR14969">
    <property type="entry name" value="SPHINGOSINE-1-PHOSPHATE PHOSPHOHYDROLASE"/>
    <property type="match status" value="1"/>
</dbReference>
<dbReference type="STRING" id="408074.SAMN05660909_01927"/>
<evidence type="ECO:0000256" key="6">
    <source>
        <dbReference type="ARBA" id="ARBA00023136"/>
    </source>
</evidence>
<keyword evidence="10" id="KW-1185">Reference proteome</keyword>
<protein>
    <submittedName>
        <fullName evidence="9">Membrane-associated phospholipid phosphatase</fullName>
    </submittedName>
</protein>
<feature type="transmembrane region" description="Helical" evidence="7">
    <location>
        <begin position="186"/>
        <end position="204"/>
    </location>
</feature>
<accession>A0A1H4B7A5</accession>
<evidence type="ECO:0000313" key="9">
    <source>
        <dbReference type="EMBL" id="SEA43924.1"/>
    </source>
</evidence>
<dbReference type="GO" id="GO:0016787">
    <property type="term" value="F:hydrolase activity"/>
    <property type="evidence" value="ECO:0007669"/>
    <property type="project" value="UniProtKB-KW"/>
</dbReference>
<name>A0A1H4B7A5_9BACT</name>
<dbReference type="InterPro" id="IPR036938">
    <property type="entry name" value="PAP2/HPO_sf"/>
</dbReference>
<keyword evidence="5 7" id="KW-1133">Transmembrane helix</keyword>
<feature type="domain" description="Phosphatidic acid phosphatase type 2/haloperoxidase" evidence="8">
    <location>
        <begin position="82"/>
        <end position="201"/>
    </location>
</feature>
<dbReference type="Proteomes" id="UP000199656">
    <property type="component" value="Unassembled WGS sequence"/>
</dbReference>
<reference evidence="10" key="1">
    <citation type="submission" date="2016-10" db="EMBL/GenBank/DDBJ databases">
        <authorList>
            <person name="Varghese N."/>
            <person name="Submissions S."/>
        </authorList>
    </citation>
    <scope>NUCLEOTIDE SEQUENCE [LARGE SCALE GENOMIC DNA]</scope>
    <source>
        <strain evidence="10">DSM 23920</strain>
    </source>
</reference>
<evidence type="ECO:0000256" key="3">
    <source>
        <dbReference type="ARBA" id="ARBA00022692"/>
    </source>
</evidence>
<sequence length="214" mass="24692">MKKFVNSFLRVYKEVKVLLWPLLGILAALLYWRLMVDRPTVYLQINRLHTAWGDRFFPLATHLGSVSAAVLISLLLVLIRRQMGFVMATAYMFTAVISFTLKFLVGYPRPYRYFFDRLHDLYLVPGVEVLDNLRSFPSGHSICAFTAATVLSYYARNKKFALLYLFLALLVAYSRMYLNQHFLEDVSAGAVVGVFFTMVWLSFFGEEKKTPRLG</sequence>
<evidence type="ECO:0000256" key="2">
    <source>
        <dbReference type="ARBA" id="ARBA00022475"/>
    </source>
</evidence>
<dbReference type="GO" id="GO:0005886">
    <property type="term" value="C:plasma membrane"/>
    <property type="evidence" value="ECO:0007669"/>
    <property type="project" value="UniProtKB-SubCell"/>
</dbReference>
<feature type="transmembrane region" description="Helical" evidence="7">
    <location>
        <begin position="17"/>
        <end position="36"/>
    </location>
</feature>
<evidence type="ECO:0000256" key="1">
    <source>
        <dbReference type="ARBA" id="ARBA00004651"/>
    </source>
</evidence>
<organism evidence="9 10">
    <name type="scientific">Chitinophaga terrae</name>
    <name type="common">ex Kim and Jung 2007</name>
    <dbReference type="NCBI Taxonomy" id="408074"/>
    <lineage>
        <taxon>Bacteria</taxon>
        <taxon>Pseudomonadati</taxon>
        <taxon>Bacteroidota</taxon>
        <taxon>Chitinophagia</taxon>
        <taxon>Chitinophagales</taxon>
        <taxon>Chitinophagaceae</taxon>
        <taxon>Chitinophaga</taxon>
    </lineage>
</organism>
<feature type="transmembrane region" description="Helical" evidence="7">
    <location>
        <begin position="162"/>
        <end position="180"/>
    </location>
</feature>
<dbReference type="Pfam" id="PF01569">
    <property type="entry name" value="PAP2"/>
    <property type="match status" value="1"/>
</dbReference>